<keyword evidence="2" id="KW-1185">Reference proteome</keyword>
<reference evidence="1 2" key="1">
    <citation type="submission" date="2018-10" db="EMBL/GenBank/DDBJ databases">
        <authorList>
            <person name="Ekblom R."/>
            <person name="Jareborg N."/>
        </authorList>
    </citation>
    <scope>NUCLEOTIDE SEQUENCE [LARGE SCALE GENOMIC DNA]</scope>
    <source>
        <tissue evidence="1">Muscle</tissue>
    </source>
</reference>
<dbReference type="Proteomes" id="UP000269945">
    <property type="component" value="Unassembled WGS sequence"/>
</dbReference>
<evidence type="ECO:0000313" key="2">
    <source>
        <dbReference type="Proteomes" id="UP000269945"/>
    </source>
</evidence>
<accession>A0A9X9M4U8</accession>
<gene>
    <name evidence="1" type="ORF">BN2614_LOCUS1</name>
</gene>
<comment type="caution">
    <text evidence="1">The sequence shown here is derived from an EMBL/GenBank/DDBJ whole genome shotgun (WGS) entry which is preliminary data.</text>
</comment>
<proteinExistence type="predicted"/>
<evidence type="ECO:0000313" key="1">
    <source>
        <dbReference type="EMBL" id="VCX36609.1"/>
    </source>
</evidence>
<organism evidence="1 2">
    <name type="scientific">Gulo gulo</name>
    <name type="common">Wolverine</name>
    <name type="synonym">Gluton</name>
    <dbReference type="NCBI Taxonomy" id="48420"/>
    <lineage>
        <taxon>Eukaryota</taxon>
        <taxon>Metazoa</taxon>
        <taxon>Chordata</taxon>
        <taxon>Craniata</taxon>
        <taxon>Vertebrata</taxon>
        <taxon>Euteleostomi</taxon>
        <taxon>Mammalia</taxon>
        <taxon>Eutheria</taxon>
        <taxon>Laurasiatheria</taxon>
        <taxon>Carnivora</taxon>
        <taxon>Caniformia</taxon>
        <taxon>Musteloidea</taxon>
        <taxon>Mustelidae</taxon>
        <taxon>Guloninae</taxon>
        <taxon>Gulo</taxon>
    </lineage>
</organism>
<protein>
    <submittedName>
        <fullName evidence="1">Uncharacterized protein</fullName>
    </submittedName>
</protein>
<name>A0A9X9M4U8_GULGU</name>
<dbReference type="EMBL" id="CYRY02042729">
    <property type="protein sequence ID" value="VCX36609.1"/>
    <property type="molecule type" value="Genomic_DNA"/>
</dbReference>
<sequence length="45" mass="5013">MKHDIIQLRNGTIDTTVGNLKMHTSLSTTLGLPFFCEHQIQSTLA</sequence>
<dbReference type="AlphaFoldDB" id="A0A9X9M4U8"/>